<dbReference type="AlphaFoldDB" id="A0A5M9JFT6"/>
<dbReference type="VEuPathDB" id="FungiDB:MFRU_044g00260"/>
<evidence type="ECO:0000256" key="2">
    <source>
        <dbReference type="SAM" id="Phobius"/>
    </source>
</evidence>
<gene>
    <name evidence="3" type="ORF">EYC84_009225</name>
</gene>
<feature type="transmembrane region" description="Helical" evidence="2">
    <location>
        <begin position="6"/>
        <end position="24"/>
    </location>
</feature>
<dbReference type="Proteomes" id="UP000322873">
    <property type="component" value="Unassembled WGS sequence"/>
</dbReference>
<evidence type="ECO:0000313" key="3">
    <source>
        <dbReference type="EMBL" id="KAA8566692.1"/>
    </source>
</evidence>
<evidence type="ECO:0000313" key="4">
    <source>
        <dbReference type="Proteomes" id="UP000322873"/>
    </source>
</evidence>
<comment type="caution">
    <text evidence="3">The sequence shown here is derived from an EMBL/GenBank/DDBJ whole genome shotgun (WGS) entry which is preliminary data.</text>
</comment>
<feature type="region of interest" description="Disordered" evidence="1">
    <location>
        <begin position="58"/>
        <end position="79"/>
    </location>
</feature>
<keyword evidence="4" id="KW-1185">Reference proteome</keyword>
<accession>A0A5M9JFT6</accession>
<evidence type="ECO:0000256" key="1">
    <source>
        <dbReference type="SAM" id="MobiDB-lite"/>
    </source>
</evidence>
<reference evidence="3 4" key="1">
    <citation type="submission" date="2019-06" db="EMBL/GenBank/DDBJ databases">
        <title>Genome Sequence of the Brown Rot Fungal Pathogen Monilinia fructicola.</title>
        <authorList>
            <person name="De Miccolis Angelini R.M."/>
            <person name="Landi L."/>
            <person name="Abate D."/>
            <person name="Pollastro S."/>
            <person name="Romanazzi G."/>
            <person name="Faretra F."/>
        </authorList>
    </citation>
    <scope>NUCLEOTIDE SEQUENCE [LARGE SCALE GENOMIC DNA]</scope>
    <source>
        <strain evidence="3 4">Mfrc123</strain>
    </source>
</reference>
<keyword evidence="2" id="KW-1133">Transmembrane helix</keyword>
<dbReference type="EMBL" id="VICG01000012">
    <property type="protein sequence ID" value="KAA8566692.1"/>
    <property type="molecule type" value="Genomic_DNA"/>
</dbReference>
<keyword evidence="2" id="KW-0472">Membrane</keyword>
<name>A0A5M9JFT6_MONFR</name>
<organism evidence="3 4">
    <name type="scientific">Monilinia fructicola</name>
    <name type="common">Brown rot fungus</name>
    <name type="synonym">Ciboria fructicola</name>
    <dbReference type="NCBI Taxonomy" id="38448"/>
    <lineage>
        <taxon>Eukaryota</taxon>
        <taxon>Fungi</taxon>
        <taxon>Dikarya</taxon>
        <taxon>Ascomycota</taxon>
        <taxon>Pezizomycotina</taxon>
        <taxon>Leotiomycetes</taxon>
        <taxon>Helotiales</taxon>
        <taxon>Sclerotiniaceae</taxon>
        <taxon>Monilinia</taxon>
    </lineage>
</organism>
<proteinExistence type="predicted"/>
<sequence>MAMLIPMMAFVLAYIYPLYVNLYVKERMDERRLTAVGIEPVNEKEFALKKTESAAASGQAKELEAGNGGVETVERVEKT</sequence>
<protein>
    <submittedName>
        <fullName evidence="3">Uncharacterized protein</fullName>
    </submittedName>
</protein>
<keyword evidence="2" id="KW-0812">Transmembrane</keyword>